<gene>
    <name evidence="5" type="ORF">BW425_01915</name>
    <name evidence="6" type="ORF">CN613_00095</name>
</gene>
<dbReference type="RefSeq" id="WP_016131986.1">
    <property type="nucleotide sequence ID" value="NZ_CP189809.1"/>
</dbReference>
<keyword evidence="2 3" id="KW-0378">Hydrolase</keyword>
<evidence type="ECO:0000313" key="7">
    <source>
        <dbReference type="Proteomes" id="UP000195321"/>
    </source>
</evidence>
<dbReference type="InterPro" id="IPR020084">
    <property type="entry name" value="NUDIX_hydrolase_CS"/>
</dbReference>
<dbReference type="EMBL" id="MWPX01000001">
    <property type="protein sequence ID" value="OUM50696.1"/>
    <property type="molecule type" value="Genomic_DNA"/>
</dbReference>
<dbReference type="InterPro" id="IPR015797">
    <property type="entry name" value="NUDIX_hydrolase-like_dom_sf"/>
</dbReference>
<dbReference type="PROSITE" id="PS51462">
    <property type="entry name" value="NUDIX"/>
    <property type="match status" value="1"/>
</dbReference>
<dbReference type="Proteomes" id="UP000195321">
    <property type="component" value="Unassembled WGS sequence"/>
</dbReference>
<evidence type="ECO:0000313" key="6">
    <source>
        <dbReference type="EMBL" id="PEM74020.1"/>
    </source>
</evidence>
<name>A0A1Y3MKZ6_9BACI</name>
<evidence type="ECO:0000313" key="5">
    <source>
        <dbReference type="EMBL" id="OUM50696.1"/>
    </source>
</evidence>
<dbReference type="Pfam" id="PF00293">
    <property type="entry name" value="NUDIX"/>
    <property type="match status" value="1"/>
</dbReference>
<comment type="similarity">
    <text evidence="3">Belongs to the Nudix hydrolase family.</text>
</comment>
<evidence type="ECO:0000259" key="4">
    <source>
        <dbReference type="PROSITE" id="PS51462"/>
    </source>
</evidence>
<dbReference type="InterPro" id="IPR020476">
    <property type="entry name" value="Nudix_hydrolase"/>
</dbReference>
<evidence type="ECO:0000256" key="3">
    <source>
        <dbReference type="RuleBase" id="RU003476"/>
    </source>
</evidence>
<dbReference type="EMBL" id="NUDP01000001">
    <property type="protein sequence ID" value="PEM74020.1"/>
    <property type="molecule type" value="Genomic_DNA"/>
</dbReference>
<organism evidence="5 7">
    <name type="scientific">Bacillus pseudomycoides</name>
    <dbReference type="NCBI Taxonomy" id="64104"/>
    <lineage>
        <taxon>Bacteria</taxon>
        <taxon>Bacillati</taxon>
        <taxon>Bacillota</taxon>
        <taxon>Bacilli</taxon>
        <taxon>Bacillales</taxon>
        <taxon>Bacillaceae</taxon>
        <taxon>Bacillus</taxon>
        <taxon>Bacillus cereus group</taxon>
    </lineage>
</organism>
<dbReference type="SUPFAM" id="SSF55811">
    <property type="entry name" value="Nudix"/>
    <property type="match status" value="1"/>
</dbReference>
<dbReference type="CDD" id="cd04677">
    <property type="entry name" value="NUDIX_Hydrolase"/>
    <property type="match status" value="1"/>
</dbReference>
<proteinExistence type="inferred from homology"/>
<dbReference type="Gene3D" id="3.90.79.10">
    <property type="entry name" value="Nucleoside Triphosphate Pyrophosphohydrolase"/>
    <property type="match status" value="1"/>
</dbReference>
<accession>A0A1Y3MKZ6</accession>
<evidence type="ECO:0000313" key="8">
    <source>
        <dbReference type="Proteomes" id="UP000219775"/>
    </source>
</evidence>
<sequence length="157" mass="17745">MGYVEELRKVVGHRPLILVGAVVLVLNEDGHVLLQQRTEPYGKWGLLGGLMELGESPEETACREVYEEAGIYVKNLRLINVFSGANYFIKLANGDEFQSVTTAYYTNEYEGLLAVNKEEAVQLKFFPVTELPAYIVGSHKKMIEAYEKIEKESRNNI</sequence>
<reference evidence="5 7" key="1">
    <citation type="submission" date="2017-02" db="EMBL/GenBank/DDBJ databases">
        <title>Bacillus pseudomycoides isolate FSL K6-0042.</title>
        <authorList>
            <person name="Kovac J."/>
        </authorList>
    </citation>
    <scope>NUCLEOTIDE SEQUENCE [LARGE SCALE GENOMIC DNA]</scope>
    <source>
        <strain evidence="5 7">FSL K6-0042</strain>
    </source>
</reference>
<dbReference type="PANTHER" id="PTHR43046">
    <property type="entry name" value="GDP-MANNOSE MANNOSYL HYDROLASE"/>
    <property type="match status" value="1"/>
</dbReference>
<reference evidence="6 8" key="2">
    <citation type="submission" date="2017-09" db="EMBL/GenBank/DDBJ databases">
        <title>Large-scale bioinformatics analysis of Bacillus genomes uncovers conserved roles of natural products in bacterial physiology.</title>
        <authorList>
            <consortium name="Agbiome Team Llc"/>
            <person name="Bleich R.M."/>
            <person name="Grubbs K.J."/>
            <person name="Santa Maria K.C."/>
            <person name="Allen S.E."/>
            <person name="Farag S."/>
            <person name="Shank E.A."/>
            <person name="Bowers A."/>
        </authorList>
    </citation>
    <scope>NUCLEOTIDE SEQUENCE [LARGE SCALE GENOMIC DNA]</scope>
    <source>
        <strain evidence="6 8">AFS009893</strain>
    </source>
</reference>
<dbReference type="InterPro" id="IPR000086">
    <property type="entry name" value="NUDIX_hydrolase_dom"/>
</dbReference>
<dbReference type="PANTHER" id="PTHR43046:SF2">
    <property type="entry name" value="8-OXO-DGTP DIPHOSPHATASE-RELATED"/>
    <property type="match status" value="1"/>
</dbReference>
<dbReference type="AlphaFoldDB" id="A0A1Y3MKZ6"/>
<feature type="domain" description="Nudix hydrolase" evidence="4">
    <location>
        <begin position="15"/>
        <end position="149"/>
    </location>
</feature>
<dbReference type="PRINTS" id="PR00502">
    <property type="entry name" value="NUDIXFAMILY"/>
</dbReference>
<dbReference type="Proteomes" id="UP000219775">
    <property type="component" value="Unassembled WGS sequence"/>
</dbReference>
<dbReference type="GO" id="GO:0016787">
    <property type="term" value="F:hydrolase activity"/>
    <property type="evidence" value="ECO:0007669"/>
    <property type="project" value="UniProtKB-KW"/>
</dbReference>
<evidence type="ECO:0000256" key="1">
    <source>
        <dbReference type="ARBA" id="ARBA00001946"/>
    </source>
</evidence>
<comment type="caution">
    <text evidence="5">The sequence shown here is derived from an EMBL/GenBank/DDBJ whole genome shotgun (WGS) entry which is preliminary data.</text>
</comment>
<evidence type="ECO:0000256" key="2">
    <source>
        <dbReference type="ARBA" id="ARBA00022801"/>
    </source>
</evidence>
<comment type="cofactor">
    <cofactor evidence="1">
        <name>Mg(2+)</name>
        <dbReference type="ChEBI" id="CHEBI:18420"/>
    </cofactor>
</comment>
<protein>
    <submittedName>
        <fullName evidence="5">DNA mismatch repair protein MutT</fullName>
    </submittedName>
    <submittedName>
        <fullName evidence="6">NUDIX domain-containing protein</fullName>
    </submittedName>
</protein>
<dbReference type="PROSITE" id="PS00893">
    <property type="entry name" value="NUDIX_BOX"/>
    <property type="match status" value="1"/>
</dbReference>